<dbReference type="PROSITE" id="PS01208">
    <property type="entry name" value="VWFC_1"/>
    <property type="match status" value="1"/>
</dbReference>
<dbReference type="GO" id="GO:0007165">
    <property type="term" value="P:signal transduction"/>
    <property type="evidence" value="ECO:0007669"/>
    <property type="project" value="InterPro"/>
</dbReference>
<dbReference type="InterPro" id="IPR050941">
    <property type="entry name" value="CCN"/>
</dbReference>
<dbReference type="PANTHER" id="PTHR11348">
    <property type="entry name" value="CONNECTIVE TISSUE GROWTH FACTOR-RELATED"/>
    <property type="match status" value="1"/>
</dbReference>
<evidence type="ECO:0000256" key="2">
    <source>
        <dbReference type="SAM" id="SignalP"/>
    </source>
</evidence>
<feature type="chain" id="PRO_5043598316" description="VWFC domain-containing protein" evidence="2">
    <location>
        <begin position="19"/>
        <end position="369"/>
    </location>
</feature>
<dbReference type="InterPro" id="IPR043973">
    <property type="entry name" value="TSP1_CCN"/>
</dbReference>
<dbReference type="SMART" id="SM00214">
    <property type="entry name" value="VWC"/>
    <property type="match status" value="1"/>
</dbReference>
<dbReference type="AlphaFoldDB" id="A0AAW1UKV5"/>
<proteinExistence type="predicted"/>
<dbReference type="PROSITE" id="PS50092">
    <property type="entry name" value="TSP1"/>
    <property type="match status" value="1"/>
</dbReference>
<keyword evidence="1 2" id="KW-0732">Signal</keyword>
<dbReference type="GO" id="GO:0031012">
    <property type="term" value="C:extracellular matrix"/>
    <property type="evidence" value="ECO:0007669"/>
    <property type="project" value="TreeGrafter"/>
</dbReference>
<keyword evidence="5" id="KW-1185">Reference proteome</keyword>
<organism evidence="4 5">
    <name type="scientific">Henosepilachna vigintioctopunctata</name>
    <dbReference type="NCBI Taxonomy" id="420089"/>
    <lineage>
        <taxon>Eukaryota</taxon>
        <taxon>Metazoa</taxon>
        <taxon>Ecdysozoa</taxon>
        <taxon>Arthropoda</taxon>
        <taxon>Hexapoda</taxon>
        <taxon>Insecta</taxon>
        <taxon>Pterygota</taxon>
        <taxon>Neoptera</taxon>
        <taxon>Endopterygota</taxon>
        <taxon>Coleoptera</taxon>
        <taxon>Polyphaga</taxon>
        <taxon>Cucujiformia</taxon>
        <taxon>Coccinelloidea</taxon>
        <taxon>Coccinellidae</taxon>
        <taxon>Epilachninae</taxon>
        <taxon>Epilachnini</taxon>
        <taxon>Henosepilachna</taxon>
    </lineage>
</organism>
<dbReference type="Proteomes" id="UP001431783">
    <property type="component" value="Unassembled WGS sequence"/>
</dbReference>
<dbReference type="GO" id="GO:0005615">
    <property type="term" value="C:extracellular space"/>
    <property type="evidence" value="ECO:0007669"/>
    <property type="project" value="TreeGrafter"/>
</dbReference>
<dbReference type="InterPro" id="IPR001007">
    <property type="entry name" value="VWF_dom"/>
</dbReference>
<dbReference type="Pfam" id="PF00093">
    <property type="entry name" value="VWC"/>
    <property type="match status" value="1"/>
</dbReference>
<dbReference type="InterPro" id="IPR000884">
    <property type="entry name" value="TSP1_rpt"/>
</dbReference>
<dbReference type="PANTHER" id="PTHR11348:SF17">
    <property type="entry name" value="CCN"/>
    <property type="match status" value="1"/>
</dbReference>
<sequence>MLWRVVLFMNFLGLLVVASSMRNKRKERRTREIMTFSNGERCPYPCTCPITGKQCKDCEECPRQLGEPCSDEQRCDIQRSLVCKYLHGDSEGICRESGGVPCVVHNTTYDHGETFDMDCRTKCVCQNGTYACSSLCPQEHISPRGSCQHPRLVEVPGQCCREWMCDSQTAEQPTPCRPTFTPWTECSSTCGTGLSSRSSNINPHCNTQVETRLCQIRRCQDPPMILKQKRQHHLRRGHECKATHRLSSAVYLTFGPCRSKKKFRPKFCGSCPTPEVICRPSLSTTVKVEFACEGIPHSEDVSDTFPEYLEVGEDLWTEEGEAWSSEADLNKMTVSFQWVLKCSCETETLSPTLTTGEIILHRVHRTAAP</sequence>
<feature type="domain" description="VWFC" evidence="3">
    <location>
        <begin position="100"/>
        <end position="166"/>
    </location>
</feature>
<evidence type="ECO:0000259" key="3">
    <source>
        <dbReference type="PROSITE" id="PS50184"/>
    </source>
</evidence>
<protein>
    <recommendedName>
        <fullName evidence="3">VWFC domain-containing protein</fullName>
    </recommendedName>
</protein>
<evidence type="ECO:0000256" key="1">
    <source>
        <dbReference type="ARBA" id="ARBA00022729"/>
    </source>
</evidence>
<dbReference type="GO" id="GO:0008201">
    <property type="term" value="F:heparin binding"/>
    <property type="evidence" value="ECO:0007669"/>
    <property type="project" value="TreeGrafter"/>
</dbReference>
<evidence type="ECO:0000313" key="4">
    <source>
        <dbReference type="EMBL" id="KAK9881436.1"/>
    </source>
</evidence>
<dbReference type="EMBL" id="JARQZJ010000069">
    <property type="protein sequence ID" value="KAK9881436.1"/>
    <property type="molecule type" value="Genomic_DNA"/>
</dbReference>
<gene>
    <name evidence="4" type="ORF">WA026_016323</name>
</gene>
<dbReference type="GO" id="GO:0007155">
    <property type="term" value="P:cell adhesion"/>
    <property type="evidence" value="ECO:0007669"/>
    <property type="project" value="TreeGrafter"/>
</dbReference>
<dbReference type="SMART" id="SM00209">
    <property type="entry name" value="TSP1"/>
    <property type="match status" value="1"/>
</dbReference>
<dbReference type="GO" id="GO:0045597">
    <property type="term" value="P:positive regulation of cell differentiation"/>
    <property type="evidence" value="ECO:0007669"/>
    <property type="project" value="TreeGrafter"/>
</dbReference>
<dbReference type="PROSITE" id="PS50184">
    <property type="entry name" value="VWFC_2"/>
    <property type="match status" value="1"/>
</dbReference>
<dbReference type="GO" id="GO:0005178">
    <property type="term" value="F:integrin binding"/>
    <property type="evidence" value="ECO:0007669"/>
    <property type="project" value="TreeGrafter"/>
</dbReference>
<name>A0AAW1UKV5_9CUCU</name>
<reference evidence="4 5" key="1">
    <citation type="submission" date="2023-03" db="EMBL/GenBank/DDBJ databases">
        <title>Genome insight into feeding habits of ladybird beetles.</title>
        <authorList>
            <person name="Li H.-S."/>
            <person name="Huang Y.-H."/>
            <person name="Pang H."/>
        </authorList>
    </citation>
    <scope>NUCLEOTIDE SEQUENCE [LARGE SCALE GENOMIC DNA]</scope>
    <source>
        <strain evidence="4">SYSU_2023b</strain>
        <tissue evidence="4">Whole body</tissue>
    </source>
</reference>
<comment type="caution">
    <text evidence="4">The sequence shown here is derived from an EMBL/GenBank/DDBJ whole genome shotgun (WGS) entry which is preliminary data.</text>
</comment>
<dbReference type="Pfam" id="PF19035">
    <property type="entry name" value="TSP1_CCN"/>
    <property type="match status" value="1"/>
</dbReference>
<feature type="signal peptide" evidence="2">
    <location>
        <begin position="1"/>
        <end position="18"/>
    </location>
</feature>
<evidence type="ECO:0000313" key="5">
    <source>
        <dbReference type="Proteomes" id="UP001431783"/>
    </source>
</evidence>
<accession>A0AAW1UKV5</accession>